<feature type="compositionally biased region" description="Polar residues" evidence="6">
    <location>
        <begin position="229"/>
        <end position="240"/>
    </location>
</feature>
<dbReference type="PANTHER" id="PTHR21315">
    <property type="entry name" value="APRATAXIN AND PNK-LIKE FACTOR-RELATED"/>
    <property type="match status" value="1"/>
</dbReference>
<dbReference type="InterPro" id="IPR039253">
    <property type="entry name" value="APLF"/>
</dbReference>
<feature type="compositionally biased region" description="Polar residues" evidence="6">
    <location>
        <begin position="260"/>
        <end position="284"/>
    </location>
</feature>
<dbReference type="GO" id="GO:0005634">
    <property type="term" value="C:nucleus"/>
    <property type="evidence" value="ECO:0007669"/>
    <property type="project" value="UniProtKB-SubCell"/>
</dbReference>
<feature type="domain" description="PBZ-type" evidence="7">
    <location>
        <begin position="357"/>
        <end position="382"/>
    </location>
</feature>
<feature type="compositionally biased region" description="Low complexity" evidence="6">
    <location>
        <begin position="312"/>
        <end position="327"/>
    </location>
</feature>
<protein>
    <submittedName>
        <fullName evidence="9">Aprataxin and PNK-like factor isoform X1</fullName>
    </submittedName>
</protein>
<organism evidence="9 10">
    <name type="scientific">Pelobates cultripes</name>
    <name type="common">Western spadefoot toad</name>
    <dbReference type="NCBI Taxonomy" id="61616"/>
    <lineage>
        <taxon>Eukaryota</taxon>
        <taxon>Metazoa</taxon>
        <taxon>Chordata</taxon>
        <taxon>Craniata</taxon>
        <taxon>Vertebrata</taxon>
        <taxon>Euteleostomi</taxon>
        <taxon>Amphibia</taxon>
        <taxon>Batrachia</taxon>
        <taxon>Anura</taxon>
        <taxon>Pelobatoidea</taxon>
        <taxon>Pelobatidae</taxon>
        <taxon>Pelobates</taxon>
    </lineage>
</organism>
<evidence type="ECO:0000256" key="3">
    <source>
        <dbReference type="ARBA" id="ARBA00022801"/>
    </source>
</evidence>
<keyword evidence="3" id="KW-0378">Hydrolase</keyword>
<evidence type="ECO:0000256" key="4">
    <source>
        <dbReference type="ARBA" id="ARBA00023204"/>
    </source>
</evidence>
<dbReference type="PANTHER" id="PTHR21315:SF2">
    <property type="entry name" value="APRATAXIN AND PNK-LIKE FACTOR"/>
    <property type="match status" value="1"/>
</dbReference>
<dbReference type="AlphaFoldDB" id="A0AAD1RHK1"/>
<keyword evidence="4" id="KW-0234">DNA repair</keyword>
<feature type="compositionally biased region" description="Acidic residues" evidence="6">
    <location>
        <begin position="440"/>
        <end position="477"/>
    </location>
</feature>
<dbReference type="GO" id="GO:0035861">
    <property type="term" value="C:site of double-strand break"/>
    <property type="evidence" value="ECO:0007669"/>
    <property type="project" value="TreeGrafter"/>
</dbReference>
<evidence type="ECO:0000256" key="6">
    <source>
        <dbReference type="SAM" id="MobiDB-lite"/>
    </source>
</evidence>
<dbReference type="Pfam" id="PF10283">
    <property type="entry name" value="zf-CCHH"/>
    <property type="match status" value="2"/>
</dbReference>
<dbReference type="EMBL" id="OW240913">
    <property type="protein sequence ID" value="CAH2255631.1"/>
    <property type="molecule type" value="Genomic_DNA"/>
</dbReference>
<dbReference type="SUPFAM" id="SSF49879">
    <property type="entry name" value="SMAD/FHA domain"/>
    <property type="match status" value="1"/>
</dbReference>
<dbReference type="FunFam" id="2.60.200.20:FF:000061">
    <property type="entry name" value="Zgc:165656 protein"/>
    <property type="match status" value="1"/>
</dbReference>
<evidence type="ECO:0000259" key="8">
    <source>
        <dbReference type="Pfam" id="PF17913"/>
    </source>
</evidence>
<dbReference type="InterPro" id="IPR019406">
    <property type="entry name" value="APLF_PBZ"/>
</dbReference>
<keyword evidence="10" id="KW-1185">Reference proteome</keyword>
<accession>A0AAD1RHK1</accession>
<keyword evidence="5" id="KW-0539">Nucleus</keyword>
<evidence type="ECO:0000256" key="1">
    <source>
        <dbReference type="ARBA" id="ARBA00004123"/>
    </source>
</evidence>
<dbReference type="Gene3D" id="2.60.200.20">
    <property type="match status" value="1"/>
</dbReference>
<dbReference type="InterPro" id="IPR041388">
    <property type="entry name" value="FHA_2"/>
</dbReference>
<evidence type="ECO:0000313" key="9">
    <source>
        <dbReference type="EMBL" id="CAH2255631.1"/>
    </source>
</evidence>
<evidence type="ECO:0000313" key="10">
    <source>
        <dbReference type="Proteomes" id="UP001295444"/>
    </source>
</evidence>
<comment type="subcellular location">
    <subcellularLocation>
        <location evidence="1">Nucleus</location>
    </subcellularLocation>
</comment>
<evidence type="ECO:0000256" key="5">
    <source>
        <dbReference type="ARBA" id="ARBA00023242"/>
    </source>
</evidence>
<feature type="domain" description="PNK FHA" evidence="8">
    <location>
        <begin position="16"/>
        <end position="61"/>
    </location>
</feature>
<feature type="region of interest" description="Disordered" evidence="6">
    <location>
        <begin position="373"/>
        <end position="486"/>
    </location>
</feature>
<evidence type="ECO:0000259" key="7">
    <source>
        <dbReference type="Pfam" id="PF10283"/>
    </source>
</evidence>
<proteinExistence type="predicted"/>
<dbReference type="CDD" id="cd22717">
    <property type="entry name" value="FHA_APLF"/>
    <property type="match status" value="1"/>
</dbReference>
<feature type="domain" description="PBZ-type" evidence="7">
    <location>
        <begin position="396"/>
        <end position="420"/>
    </location>
</feature>
<sequence>MSAFQLEATDGSGSTVLPQGETLIGRGPLLGVTDKRVSRNHALLEVVDSKLRIKPVHLNPCFYRAAGKTSFIPLERNEWCWLNSSDCFSFLPDKYIFRVIEQCTEEEKQLRNEALSENCPLSKRSASSPAAPQAKEKSSCSMIDASHKALLNADQELLAVTEEKTPVDQAPAEEYKGRDLKSSCAQRKRILPNWMLQGELEIKNLPFCVKKPGRKRETFSERKAAASCNGGNSLGKNMSSRDGIGDNEQGRPKKKKIQLEVSSTTSANRLQGNTNMDTSNNDCMKSNLLGDRDMDNQESEDVEMSQPNEPQQGGSSSQFFKHSSNSKISNEDDICQSTEEEACYDKADSSQEASKKRTPCIYAENCYRKNPVHFQEFSHPGDSDYCDKEDDSQDDRPECPYGTDCYRKNPQHKLEYKHTKPPGRRLRKRDTKKGKRALDDSDNDGEPNEYDLEDSFIDDDEEEDFDNTDEDSDWMPDSEDKGSEDVNLLLKEAKKFVKGKP</sequence>
<gene>
    <name evidence="9" type="ORF">PECUL_23A024123</name>
</gene>
<reference evidence="9" key="1">
    <citation type="submission" date="2022-03" db="EMBL/GenBank/DDBJ databases">
        <authorList>
            <person name="Alioto T."/>
            <person name="Alioto T."/>
            <person name="Gomez Garrido J."/>
        </authorList>
    </citation>
    <scope>NUCLEOTIDE SEQUENCE</scope>
</reference>
<dbReference type="Proteomes" id="UP001295444">
    <property type="component" value="Chromosome 02"/>
</dbReference>
<dbReference type="GO" id="GO:0006302">
    <property type="term" value="P:double-strand break repair"/>
    <property type="evidence" value="ECO:0007669"/>
    <property type="project" value="InterPro"/>
</dbReference>
<feature type="region of interest" description="Disordered" evidence="6">
    <location>
        <begin position="213"/>
        <end position="334"/>
    </location>
</feature>
<name>A0AAD1RHK1_PELCU</name>
<evidence type="ECO:0000256" key="2">
    <source>
        <dbReference type="ARBA" id="ARBA00022763"/>
    </source>
</evidence>
<keyword evidence="2" id="KW-0227">DNA damage</keyword>
<feature type="compositionally biased region" description="Basic residues" evidence="6">
    <location>
        <begin position="419"/>
        <end position="435"/>
    </location>
</feature>
<dbReference type="InterPro" id="IPR008984">
    <property type="entry name" value="SMAD_FHA_dom_sf"/>
</dbReference>
<dbReference type="Pfam" id="PF17913">
    <property type="entry name" value="FHA_2"/>
    <property type="match status" value="1"/>
</dbReference>
<dbReference type="GO" id="GO:0003906">
    <property type="term" value="F:DNA-(apurinic or apyrimidinic site) endonuclease activity"/>
    <property type="evidence" value="ECO:0007669"/>
    <property type="project" value="InterPro"/>
</dbReference>
<dbReference type="GO" id="GO:0008408">
    <property type="term" value="F:3'-5' exonuclease activity"/>
    <property type="evidence" value="ECO:0007669"/>
    <property type="project" value="InterPro"/>
</dbReference>
<feature type="compositionally biased region" description="Basic and acidic residues" evidence="6">
    <location>
        <begin position="215"/>
        <end position="224"/>
    </location>
</feature>